<dbReference type="SUPFAM" id="SSF46785">
    <property type="entry name" value="Winged helix' DNA-binding domain"/>
    <property type="match status" value="1"/>
</dbReference>
<dbReference type="Pfam" id="PF00610">
    <property type="entry name" value="DEP"/>
    <property type="match status" value="1"/>
</dbReference>
<protein>
    <submittedName>
        <fullName evidence="4">DEP domain-containing protein 1B</fullName>
    </submittedName>
</protein>
<dbReference type="InterPro" id="IPR000198">
    <property type="entry name" value="RhoGAP_dom"/>
</dbReference>
<dbReference type="InterPro" id="IPR036388">
    <property type="entry name" value="WH-like_DNA-bd_sf"/>
</dbReference>
<dbReference type="SUPFAM" id="SSF48350">
    <property type="entry name" value="GTPase activation domain, GAP"/>
    <property type="match status" value="1"/>
</dbReference>
<dbReference type="PROSITE" id="PS50186">
    <property type="entry name" value="DEP"/>
    <property type="match status" value="1"/>
</dbReference>
<dbReference type="EMBL" id="CASHTH010001013">
    <property type="protein sequence ID" value="CAI8010199.1"/>
    <property type="molecule type" value="Genomic_DNA"/>
</dbReference>
<dbReference type="InterPro" id="IPR008936">
    <property type="entry name" value="Rho_GTPase_activation_prot"/>
</dbReference>
<dbReference type="GO" id="GO:0035556">
    <property type="term" value="P:intracellular signal transduction"/>
    <property type="evidence" value="ECO:0007669"/>
    <property type="project" value="InterPro"/>
</dbReference>
<gene>
    <name evidence="4" type="ORF">GBAR_LOCUS6734</name>
</gene>
<dbReference type="Proteomes" id="UP001174909">
    <property type="component" value="Unassembled WGS sequence"/>
</dbReference>
<evidence type="ECO:0000313" key="4">
    <source>
        <dbReference type="EMBL" id="CAI8010199.1"/>
    </source>
</evidence>
<dbReference type="AlphaFoldDB" id="A0AA35REW1"/>
<dbReference type="PROSITE" id="PS50238">
    <property type="entry name" value="RHOGAP"/>
    <property type="match status" value="1"/>
</dbReference>
<feature type="domain" description="Rho-GAP" evidence="3">
    <location>
        <begin position="259"/>
        <end position="472"/>
    </location>
</feature>
<dbReference type="InterPro" id="IPR036390">
    <property type="entry name" value="WH_DNA-bd_sf"/>
</dbReference>
<sequence>MQSPGGVAVRDMDWETSTSSTGGDGGSSVCSGSACTTTSTSSTESSSVAFKATQMWQELVVGFRDGMPRQRRRVKMKLYDECFTGSEAVQWLHEHLQASGNFGTVSRQQAVKLLQKFQQTNVIKEVRGKYHQFSEDSSRRYSFVTEPGPFNFVEEPSTVGSPLGTRERSSSCSAVVRGECTRESRRGAIRGSTFFGNAHALSKVEEEEEDGAGGKGKRKKARLTLVDTNSGAGKPSPSQVAEIWKELTLTRLLKLIEMPTLDSVLSHDAVDGKNIVQNAVLGLVPRPLRSGTGHGRSHPSRPRAQEAVEDFPGWVITMLNCLSKWPEGCPTDVVTGQPSTFGLESEVLQSLAQYLCALPEPLISTNLYSLHMAVNSLVEEGKPGARDALQLCTLLLPQTNRARIHRVLRAIHKASTNPLLHLSPTQSNHHVMIDTLAVMVLRPQSSLEVSEQDTADARNLVAFMSQHYNHIFKVPDELKQEADKRIRALTNGVETTSGLNETKSFCQRVSQKEYDAQMRTTSQQSISCLLDQITADENMTDREKKQKLKLFQQQYPDIYTKKFGQSTVTTSTSNSSPITASSSSPRMSFTRSWQFHSLRRRSKPTLR</sequence>
<name>A0AA35REW1_GEOBA</name>
<reference evidence="4" key="1">
    <citation type="submission" date="2023-03" db="EMBL/GenBank/DDBJ databases">
        <authorList>
            <person name="Steffen K."/>
            <person name="Cardenas P."/>
        </authorList>
    </citation>
    <scope>NUCLEOTIDE SEQUENCE</scope>
</reference>
<feature type="region of interest" description="Disordered" evidence="1">
    <location>
        <begin position="1"/>
        <end position="41"/>
    </location>
</feature>
<evidence type="ECO:0000313" key="5">
    <source>
        <dbReference type="Proteomes" id="UP001174909"/>
    </source>
</evidence>
<evidence type="ECO:0000259" key="2">
    <source>
        <dbReference type="PROSITE" id="PS50186"/>
    </source>
</evidence>
<evidence type="ECO:0000259" key="3">
    <source>
        <dbReference type="PROSITE" id="PS50238"/>
    </source>
</evidence>
<dbReference type="PANTHER" id="PTHR16206">
    <property type="entry name" value="DEP DOMAIN-CONTAINING"/>
    <property type="match status" value="1"/>
</dbReference>
<dbReference type="InterPro" id="IPR000591">
    <property type="entry name" value="DEP_dom"/>
</dbReference>
<comment type="caution">
    <text evidence="4">The sequence shown here is derived from an EMBL/GenBank/DDBJ whole genome shotgun (WGS) entry which is preliminary data.</text>
</comment>
<organism evidence="4 5">
    <name type="scientific">Geodia barretti</name>
    <name type="common">Barrett's horny sponge</name>
    <dbReference type="NCBI Taxonomy" id="519541"/>
    <lineage>
        <taxon>Eukaryota</taxon>
        <taxon>Metazoa</taxon>
        <taxon>Porifera</taxon>
        <taxon>Demospongiae</taxon>
        <taxon>Heteroscleromorpha</taxon>
        <taxon>Tetractinellida</taxon>
        <taxon>Astrophorina</taxon>
        <taxon>Geodiidae</taxon>
        <taxon>Geodia</taxon>
    </lineage>
</organism>
<accession>A0AA35REW1</accession>
<dbReference type="SMART" id="SM00049">
    <property type="entry name" value="DEP"/>
    <property type="match status" value="1"/>
</dbReference>
<dbReference type="Gene3D" id="1.10.555.10">
    <property type="entry name" value="Rho GTPase activation protein"/>
    <property type="match status" value="1"/>
</dbReference>
<evidence type="ECO:0000256" key="1">
    <source>
        <dbReference type="SAM" id="MobiDB-lite"/>
    </source>
</evidence>
<feature type="domain" description="DEP" evidence="2">
    <location>
        <begin position="63"/>
        <end position="145"/>
    </location>
</feature>
<dbReference type="Gene3D" id="1.10.10.10">
    <property type="entry name" value="Winged helix-like DNA-binding domain superfamily/Winged helix DNA-binding domain"/>
    <property type="match status" value="1"/>
</dbReference>
<keyword evidence="5" id="KW-1185">Reference proteome</keyword>
<dbReference type="PANTHER" id="PTHR16206:SF4">
    <property type="entry name" value="PROTEIN LET-99"/>
    <property type="match status" value="1"/>
</dbReference>
<feature type="region of interest" description="Disordered" evidence="1">
    <location>
        <begin position="566"/>
        <end position="586"/>
    </location>
</feature>
<feature type="compositionally biased region" description="Low complexity" evidence="1">
    <location>
        <begin position="15"/>
        <end position="41"/>
    </location>
</feature>
<proteinExistence type="predicted"/>